<comment type="caution">
    <text evidence="2">The sequence shown here is derived from an EMBL/GenBank/DDBJ whole genome shotgun (WGS) entry which is preliminary data.</text>
</comment>
<keyword evidence="3" id="KW-1185">Reference proteome</keyword>
<name>A0ABQ8LJP7_LABRO</name>
<feature type="region of interest" description="Disordered" evidence="1">
    <location>
        <begin position="43"/>
        <end position="118"/>
    </location>
</feature>
<feature type="compositionally biased region" description="Low complexity" evidence="1">
    <location>
        <begin position="148"/>
        <end position="163"/>
    </location>
</feature>
<protein>
    <submittedName>
        <fullName evidence="2">Transcription elongation regulator 1</fullName>
    </submittedName>
</protein>
<feature type="compositionally biased region" description="Pro residues" evidence="1">
    <location>
        <begin position="105"/>
        <end position="118"/>
    </location>
</feature>
<dbReference type="Proteomes" id="UP000830375">
    <property type="component" value="Unassembled WGS sequence"/>
</dbReference>
<evidence type="ECO:0000256" key="1">
    <source>
        <dbReference type="SAM" id="MobiDB-lite"/>
    </source>
</evidence>
<sequence length="354" mass="37825">MPVLLPPSSDLFVYPELSTGPGIPLSDVLPRLESPEAHKFPLTLSFLPPPPLSPGSPSAHPQPTICAVGSPPWLEDPLSPSPASESQTPPRPIDPAASQRLLAPSSPPWPISPPSSPGSPIPPALPWLVVNHPAPQDSTSLAPPCPSISPALSSSSLPSRPSGSLPPPRSPEPSAPSSHPGSSALRLCLRLLLHLLCCLRSAPWSRQPYLHYGSFLRRIHHWSRSWSQPGSHLAPPWLLPPSGPPWLQLFPPSVVSTLESAILLPGVRPPPVPPPKFLSVPPFVVPTVRGCAFREGGELLHPGLFVCVFLPCAQLVMFVCHCHSWCGLPLVLDYMKDCCSDPHLCIVPSNIVLT</sequence>
<proteinExistence type="predicted"/>
<feature type="region of interest" description="Disordered" evidence="1">
    <location>
        <begin position="138"/>
        <end position="179"/>
    </location>
</feature>
<reference evidence="2 3" key="1">
    <citation type="submission" date="2022-01" db="EMBL/GenBank/DDBJ databases">
        <title>A high-quality chromosome-level genome assembly of rohu carp, Labeo rohita.</title>
        <authorList>
            <person name="Arick M.A. II"/>
            <person name="Hsu C.-Y."/>
            <person name="Magbanua Z."/>
            <person name="Pechanova O."/>
            <person name="Grover C."/>
            <person name="Miller E."/>
            <person name="Thrash A."/>
            <person name="Ezzel L."/>
            <person name="Alam S."/>
            <person name="Benzie J."/>
            <person name="Hamilton M."/>
            <person name="Karsi A."/>
            <person name="Lawrence M.L."/>
            <person name="Peterson D.G."/>
        </authorList>
    </citation>
    <scope>NUCLEOTIDE SEQUENCE [LARGE SCALE GENOMIC DNA]</scope>
    <source>
        <strain evidence="3">BAU-BD-2019</strain>
        <tissue evidence="2">Blood</tissue>
    </source>
</reference>
<dbReference type="EMBL" id="JACTAM010000022">
    <property type="protein sequence ID" value="KAI2650157.1"/>
    <property type="molecule type" value="Genomic_DNA"/>
</dbReference>
<evidence type="ECO:0000313" key="2">
    <source>
        <dbReference type="EMBL" id="KAI2650157.1"/>
    </source>
</evidence>
<organism evidence="2 3">
    <name type="scientific">Labeo rohita</name>
    <name type="common">Indian major carp</name>
    <name type="synonym">Cyprinus rohita</name>
    <dbReference type="NCBI Taxonomy" id="84645"/>
    <lineage>
        <taxon>Eukaryota</taxon>
        <taxon>Metazoa</taxon>
        <taxon>Chordata</taxon>
        <taxon>Craniata</taxon>
        <taxon>Vertebrata</taxon>
        <taxon>Euteleostomi</taxon>
        <taxon>Actinopterygii</taxon>
        <taxon>Neopterygii</taxon>
        <taxon>Teleostei</taxon>
        <taxon>Ostariophysi</taxon>
        <taxon>Cypriniformes</taxon>
        <taxon>Cyprinidae</taxon>
        <taxon>Labeoninae</taxon>
        <taxon>Labeonini</taxon>
        <taxon>Labeo</taxon>
    </lineage>
</organism>
<gene>
    <name evidence="2" type="ORF">H4Q32_000083</name>
</gene>
<evidence type="ECO:0000313" key="3">
    <source>
        <dbReference type="Proteomes" id="UP000830375"/>
    </source>
</evidence>
<accession>A0ABQ8LJP7</accession>
<feature type="compositionally biased region" description="Pro residues" evidence="1">
    <location>
        <begin position="164"/>
        <end position="174"/>
    </location>
</feature>